<evidence type="ECO:0000259" key="3">
    <source>
        <dbReference type="Pfam" id="PF03507"/>
    </source>
</evidence>
<organism evidence="5">
    <name type="scientific">Helicobacter pylori</name>
    <name type="common">Campylobacter pylori</name>
    <dbReference type="NCBI Taxonomy" id="210"/>
    <lineage>
        <taxon>Bacteria</taxon>
        <taxon>Pseudomonadati</taxon>
        <taxon>Campylobacterota</taxon>
        <taxon>Epsilonproteobacteria</taxon>
        <taxon>Campylobacterales</taxon>
        <taxon>Helicobacteraceae</taxon>
        <taxon>Helicobacter</taxon>
    </lineage>
</organism>
<evidence type="ECO:0000259" key="4">
    <source>
        <dbReference type="Pfam" id="PF18971"/>
    </source>
</evidence>
<dbReference type="Gene3D" id="1.10.357.130">
    <property type="match status" value="1"/>
</dbReference>
<gene>
    <name evidence="5" type="primary">cagA</name>
</gene>
<evidence type="ECO:0000256" key="2">
    <source>
        <dbReference type="SAM" id="MobiDB-lite"/>
    </source>
</evidence>
<feature type="domain" description="CagA exotoxin phosphopeptide substrate mimic region" evidence="3">
    <location>
        <begin position="1020"/>
        <end position="1052"/>
    </location>
</feature>
<dbReference type="InterPro" id="IPR004355">
    <property type="entry name" value="IVSec_CagA"/>
</dbReference>
<feature type="domain" description="CagA N-terminal" evidence="4">
    <location>
        <begin position="1"/>
        <end position="858"/>
    </location>
</feature>
<name>Q9F219_HELPX</name>
<proteinExistence type="predicted"/>
<dbReference type="PRINTS" id="PR01553">
    <property type="entry name" value="TYPE4SSCAGA"/>
</dbReference>
<sequence>MTNETIEQATTPDQTDFVPQRFINNLQVAFIEVDNAVASFDPDQKPIVDKNDRDNRQAFEKISQLREEYANKAIKNPAKKNQYFSDFINKSNDLINKDNLIAVDSSVESFGKFGDQRYQIFTSWVSLQKDPSEINTQQIRNFMENIIQPPISDDKEKAEFLRSAKQSFAGIIIGNQIRSDEKFMGVFDESLKERQEAEKNAEPAGGDWLDIFLSFVFNKKQSSDLKETLNQEPRPDFEQNIATTTTSIQGLPPEARDLLDERGNFFKFTLGDVEMLDVEGVADKDPNYKFNQLLIHNNALSSVLMGSHSSIEPEKVSLLYGDNGGPEARHDWNATVGYKNQQGNNVATLISAHLNNGSGLVIAGNENGIKNPSFYLYKEDQLTGLKQAMSQEEIQNKVDFMEFLVQNNAKLDNLSEKEKEKFQTEIENFQKDRKAYLDALGNDHIAFVSKKDPKHLALVTEFGNGEVSYTLKDYGKKQDRALDGETKTTLQGSLKYDGVMFVNYSNFKYTNASKSPNKGLGATNGVSHLEANFSKVAVFDLPNLNNLAITNYIRRDLEDKLWAKGLSSQEANKLIKDFLNSNKEMVGKVSNFNKAVAEAKNTGNYDEVKKAQKDLEKSLRKREHLEKEVAKKLESRNDNKNRMEAKAQANSQKDKIFALINQEASKEARAATFDPSLKGIRSELSDKLENINKNLKDFGKSFDELKNGNNDFSKAEETLKALKDSVKDLAINPEWISKIENLNAALNDFKNGKNKDFSKVTQAKSDLENSIKDVIINQKITDKVDNLNQAVSETKLTGDFSKVEQALAELKSLSLDLGKNSDLQKSVKNGVNGTLVGNGLSKTEATTLTKNFSDIRKELNEKLFGNSNNNNNGLKNNTEPIYAQVNKKKTGQATSPEEPIYAQVARKVSAKIDQLNEATSAINRKIDRINKIASAGKGVGGFSGAGRSTSPEEPIYAQVARKVSAKIDQLNEATSAINRKIDRINKIASAGKGVGGFSGAGRSASPEPIYATIDFDEANQAGFPLRRSATVNDLSKVGLSREQELTRRIGDLNQAISEAKTGHFDNLEQKIDELKDSTKKNALKLWVESAKQVPTSLQAKLDNYATNSHTRINSNVQSGTINEKATGMLTQKNPEWLKLVNDKIVAHNVGSAHLSEYDKIGFNQKNMKDYSDSFKFSTKLNNAVKDTKSSFVQFLTNTFSTGSYSLMKANAEHGVKNTSTKGGFQKS</sequence>
<dbReference type="InterPro" id="IPR005169">
    <property type="entry name" value="CagA_C"/>
</dbReference>
<feature type="coiled-coil region" evidence="1">
    <location>
        <begin position="705"/>
        <end position="732"/>
    </location>
</feature>
<evidence type="ECO:0000256" key="1">
    <source>
        <dbReference type="SAM" id="Coils"/>
    </source>
</evidence>
<dbReference type="Pfam" id="PF18971">
    <property type="entry name" value="CagA_N"/>
    <property type="match status" value="1"/>
</dbReference>
<dbReference type="InterPro" id="IPR045157">
    <property type="entry name" value="CagA_N"/>
</dbReference>
<keyword evidence="1" id="KW-0175">Coiled coil</keyword>
<accession>Q9F219</accession>
<feature type="compositionally biased region" description="Basic and acidic residues" evidence="2">
    <location>
        <begin position="618"/>
        <end position="645"/>
    </location>
</feature>
<dbReference type="NCBIfam" id="NF033422">
    <property type="entry name" value="onco_T4SS_CagA"/>
    <property type="match status" value="1"/>
</dbReference>
<dbReference type="AlphaFoldDB" id="Q9F219"/>
<protein>
    <submittedName>
        <fullName evidence="5">CagA</fullName>
    </submittedName>
</protein>
<dbReference type="Gene3D" id="1.20.120.1270">
    <property type="entry name" value="CagA exotoxin domain III"/>
    <property type="match status" value="4"/>
</dbReference>
<reference evidence="5" key="1">
    <citation type="journal article" date="2000" name="J. Gastroenterol.">
        <title>Heterogeneity found in the cagA gene of Helicobacter pylori from Japanese and non-Japanese isolates.</title>
        <authorList>
            <person name="Hoshino F.B."/>
            <person name="Katayama K."/>
            <person name="Watanabe K."/>
            <person name="Takahashi S."/>
            <person name="Uchimura H."/>
            <person name="Ando T."/>
        </authorList>
    </citation>
    <scope>NUCLEOTIDE SEQUENCE</scope>
</reference>
<dbReference type="Pfam" id="PF03507">
    <property type="entry name" value="CagA"/>
    <property type="match status" value="1"/>
</dbReference>
<dbReference type="EMBL" id="AB017921">
    <property type="protein sequence ID" value="BAB20927.1"/>
    <property type="molecule type" value="Genomic_DNA"/>
</dbReference>
<feature type="region of interest" description="Disordered" evidence="2">
    <location>
        <begin position="618"/>
        <end position="648"/>
    </location>
</feature>
<dbReference type="GO" id="GO:0019534">
    <property type="term" value="F:toxin transmembrane transporter activity"/>
    <property type="evidence" value="ECO:0007669"/>
    <property type="project" value="InterPro"/>
</dbReference>
<evidence type="ECO:0000313" key="5">
    <source>
        <dbReference type="EMBL" id="BAB20927.1"/>
    </source>
</evidence>